<dbReference type="SUPFAM" id="SSF52980">
    <property type="entry name" value="Restriction endonuclease-like"/>
    <property type="match status" value="1"/>
</dbReference>
<sequence length="301" mass="33429">MHPERILHDIAITQGGVITRAQAEHSGLTRHQIDHMVKATKWVSLGRGAYRVLDMSDAIDRVRAAVTVLPGAVVSHSSAAALHGIESLDAYPASVLVHSQTTHGFVGVRVFRCHDLESSHIEVTDGMPTTTVARTVVDLAAVSRTHRLESIVDEVFMSGATNVEEVRNVLRAVARKGKPGVRKIREILDDRSGEAHPMSPLERAGCALLREGGFDGFETEFPIPWSPNRRFDVAFPSHRLAIEWDSRRWHDRPGAFQADRYRDQDATAHGWTIVRFTWTDVHESPGRVIEIVASVIGRVLR</sequence>
<dbReference type="Gene3D" id="3.40.960.10">
    <property type="entry name" value="VSR Endonuclease"/>
    <property type="match status" value="1"/>
</dbReference>
<accession>A0A3B0SDS2</accession>
<reference evidence="1" key="1">
    <citation type="submission" date="2018-06" db="EMBL/GenBank/DDBJ databases">
        <authorList>
            <person name="Zhirakovskaya E."/>
        </authorList>
    </citation>
    <scope>NUCLEOTIDE SEQUENCE</scope>
</reference>
<dbReference type="AlphaFoldDB" id="A0A3B0SDS2"/>
<name>A0A3B0SDS2_9ZZZZ</name>
<dbReference type="InterPro" id="IPR011335">
    <property type="entry name" value="Restrct_endonuc-II-like"/>
</dbReference>
<organism evidence="1">
    <name type="scientific">hydrothermal vent metagenome</name>
    <dbReference type="NCBI Taxonomy" id="652676"/>
    <lineage>
        <taxon>unclassified sequences</taxon>
        <taxon>metagenomes</taxon>
        <taxon>ecological metagenomes</taxon>
    </lineage>
</organism>
<proteinExistence type="predicted"/>
<gene>
    <name evidence="1" type="ORF">MNBD_ACTINO01-1011</name>
</gene>
<protein>
    <recommendedName>
        <fullName evidence="2">DUF559 domain-containing protein</fullName>
    </recommendedName>
</protein>
<dbReference type="EMBL" id="UOEI01000094">
    <property type="protein sequence ID" value="VAV93165.1"/>
    <property type="molecule type" value="Genomic_DNA"/>
</dbReference>
<evidence type="ECO:0008006" key="2">
    <source>
        <dbReference type="Google" id="ProtNLM"/>
    </source>
</evidence>
<evidence type="ECO:0000313" key="1">
    <source>
        <dbReference type="EMBL" id="VAV93165.1"/>
    </source>
</evidence>